<organism evidence="4 5">
    <name type="scientific">Mycobacterium paraffinicum</name>
    <dbReference type="NCBI Taxonomy" id="53378"/>
    <lineage>
        <taxon>Bacteria</taxon>
        <taxon>Bacillati</taxon>
        <taxon>Actinomycetota</taxon>
        <taxon>Actinomycetes</taxon>
        <taxon>Mycobacteriales</taxon>
        <taxon>Mycobacteriaceae</taxon>
        <taxon>Mycobacterium</taxon>
    </lineage>
</organism>
<dbReference type="InterPro" id="IPR029149">
    <property type="entry name" value="Creatin/AminoP/Spt16_N"/>
</dbReference>
<dbReference type="InterPro" id="IPR050659">
    <property type="entry name" value="Peptidase_M24B"/>
</dbReference>
<feature type="domain" description="Peptidase M24" evidence="2">
    <location>
        <begin position="158"/>
        <end position="356"/>
    </location>
</feature>
<dbReference type="InterPro" id="IPR000587">
    <property type="entry name" value="Creatinase_N"/>
</dbReference>
<dbReference type="PANTHER" id="PTHR46112">
    <property type="entry name" value="AMINOPEPTIDASE"/>
    <property type="match status" value="1"/>
</dbReference>
<protein>
    <submittedName>
        <fullName evidence="4">Xaa-Pro aminopeptidase</fullName>
    </submittedName>
</protein>
<dbReference type="GO" id="GO:0004177">
    <property type="term" value="F:aminopeptidase activity"/>
    <property type="evidence" value="ECO:0007669"/>
    <property type="project" value="UniProtKB-KW"/>
</dbReference>
<sequence length="388" mass="40745">MATDVLPDPAALRTGRRERALAQMDAHGLDILVLGRQANIRYVTGAPQLWIAGTRPFGPMCVLVRGSGEIYLNSTDDEGVPEEIGHDHLYGLAWNPITLIDVLKKIDGADTARRVGTDAITPTFAALLPEAFPNAELVDAEPAMRAARRVKTADEIAAMDTALRVAERGLAAALSEFAPGVSERTLAGAMMEAMAAGGVSTPATQDAAWVTSKEHPWRRAGSGEVRQGDLVAFAAGALANGYVAEVGRTWPAGGSAAPELFRRSDVLCDNMLAACRPGAPTSDLLAAYRAAGEPIPPMPIAHGLGLGFDPPVVSQTLLAAGELDQLEAGMVLAITGYVWEEGVGAVFRRDTVHITEGGTEVLTTSPSWDGTASAAHRRATISQSRRGL</sequence>
<dbReference type="STRING" id="53378.BRW65_10585"/>
<dbReference type="PANTHER" id="PTHR46112:SF2">
    <property type="entry name" value="XAA-PRO AMINOPEPTIDASE P-RELATED"/>
    <property type="match status" value="1"/>
</dbReference>
<accession>A0A1Q4HX64</accession>
<dbReference type="RefSeq" id="WP_073874340.1">
    <property type="nucleotide sequence ID" value="NZ_MPNT01000007.1"/>
</dbReference>
<dbReference type="Gene3D" id="3.40.350.10">
    <property type="entry name" value="Creatinase/prolidase N-terminal domain"/>
    <property type="match status" value="1"/>
</dbReference>
<evidence type="ECO:0000313" key="4">
    <source>
        <dbReference type="EMBL" id="OJZ74260.1"/>
    </source>
</evidence>
<keyword evidence="4" id="KW-0031">Aminopeptidase</keyword>
<comment type="caution">
    <text evidence="4">The sequence shown here is derived from an EMBL/GenBank/DDBJ whole genome shotgun (WGS) entry which is preliminary data.</text>
</comment>
<feature type="domain" description="Creatinase N-terminal" evidence="3">
    <location>
        <begin position="16"/>
        <end position="150"/>
    </location>
</feature>
<dbReference type="SUPFAM" id="SSF53092">
    <property type="entry name" value="Creatinase/prolidase N-terminal domain"/>
    <property type="match status" value="1"/>
</dbReference>
<reference evidence="4 5" key="1">
    <citation type="submission" date="2016-11" db="EMBL/GenBank/DDBJ databases">
        <title>Genome sequences of unsequenced Mycobacteria.</title>
        <authorList>
            <person name="Greninger A.L."/>
            <person name="Fang F."/>
            <person name="Jerome K.R."/>
        </authorList>
    </citation>
    <scope>NUCLEOTIDE SEQUENCE [LARGE SCALE GENOMIC DNA]</scope>
    <source>
        <strain evidence="4 5">M11</strain>
    </source>
</reference>
<dbReference type="OrthoDB" id="4504218at2"/>
<feature type="region of interest" description="Disordered" evidence="1">
    <location>
        <begin position="366"/>
        <end position="388"/>
    </location>
</feature>
<dbReference type="SUPFAM" id="SSF55920">
    <property type="entry name" value="Creatinase/aminopeptidase"/>
    <property type="match status" value="1"/>
</dbReference>
<dbReference type="InterPro" id="IPR036005">
    <property type="entry name" value="Creatinase/aminopeptidase-like"/>
</dbReference>
<keyword evidence="5" id="KW-1185">Reference proteome</keyword>
<dbReference type="Proteomes" id="UP000186438">
    <property type="component" value="Unassembled WGS sequence"/>
</dbReference>
<name>A0A1Q4HX64_9MYCO</name>
<dbReference type="Pfam" id="PF00557">
    <property type="entry name" value="Peptidase_M24"/>
    <property type="match status" value="1"/>
</dbReference>
<dbReference type="AlphaFoldDB" id="A0A1Q4HX64"/>
<dbReference type="InterPro" id="IPR000994">
    <property type="entry name" value="Pept_M24"/>
</dbReference>
<dbReference type="EMBL" id="MPNT01000007">
    <property type="protein sequence ID" value="OJZ74260.1"/>
    <property type="molecule type" value="Genomic_DNA"/>
</dbReference>
<evidence type="ECO:0000313" key="5">
    <source>
        <dbReference type="Proteomes" id="UP000186438"/>
    </source>
</evidence>
<evidence type="ECO:0000259" key="3">
    <source>
        <dbReference type="Pfam" id="PF01321"/>
    </source>
</evidence>
<dbReference type="CDD" id="cd01066">
    <property type="entry name" value="APP_MetAP"/>
    <property type="match status" value="1"/>
</dbReference>
<dbReference type="Pfam" id="PF01321">
    <property type="entry name" value="Creatinase_N"/>
    <property type="match status" value="1"/>
</dbReference>
<proteinExistence type="predicted"/>
<keyword evidence="4" id="KW-0645">Protease</keyword>
<gene>
    <name evidence="4" type="ORF">BRW65_10585</name>
</gene>
<evidence type="ECO:0000256" key="1">
    <source>
        <dbReference type="SAM" id="MobiDB-lite"/>
    </source>
</evidence>
<keyword evidence="4" id="KW-0378">Hydrolase</keyword>
<dbReference type="Gene3D" id="3.90.230.10">
    <property type="entry name" value="Creatinase/methionine aminopeptidase superfamily"/>
    <property type="match status" value="1"/>
</dbReference>
<evidence type="ECO:0000259" key="2">
    <source>
        <dbReference type="Pfam" id="PF00557"/>
    </source>
</evidence>